<evidence type="ECO:0000256" key="2">
    <source>
        <dbReference type="ARBA" id="ARBA00023043"/>
    </source>
</evidence>
<dbReference type="OrthoDB" id="4772757at2759"/>
<evidence type="ECO:0000313" key="4">
    <source>
        <dbReference type="EMBL" id="CAH9074430.1"/>
    </source>
</evidence>
<feature type="repeat" description="ANK" evidence="3">
    <location>
        <begin position="52"/>
        <end position="84"/>
    </location>
</feature>
<evidence type="ECO:0000256" key="1">
    <source>
        <dbReference type="ARBA" id="ARBA00022737"/>
    </source>
</evidence>
<dbReference type="EMBL" id="CAMAPE010000009">
    <property type="protein sequence ID" value="CAH9074430.1"/>
    <property type="molecule type" value="Genomic_DNA"/>
</dbReference>
<dbReference type="Proteomes" id="UP001152484">
    <property type="component" value="Unassembled WGS sequence"/>
</dbReference>
<dbReference type="AlphaFoldDB" id="A0A9P1E222"/>
<evidence type="ECO:0000313" key="5">
    <source>
        <dbReference type="Proteomes" id="UP001152484"/>
    </source>
</evidence>
<dbReference type="SUPFAM" id="SSF48403">
    <property type="entry name" value="Ankyrin repeat"/>
    <property type="match status" value="1"/>
</dbReference>
<comment type="caution">
    <text evidence="4">The sequence shown here is derived from an EMBL/GenBank/DDBJ whole genome shotgun (WGS) entry which is preliminary data.</text>
</comment>
<dbReference type="Pfam" id="PF12796">
    <property type="entry name" value="Ank_2"/>
    <property type="match status" value="1"/>
</dbReference>
<sequence length="99" mass="10750">MALEDPTVLLKFSAARGHGKLSALHVAAGNGQTEVLCMFLDKGLNPDILNHHKQTPLMVASIHGKVSCVERLNEAGANILVFDSLHEKTCLHYAAYYGH</sequence>
<dbReference type="SMART" id="SM00248">
    <property type="entry name" value="ANK"/>
    <property type="match status" value="2"/>
</dbReference>
<protein>
    <submittedName>
        <fullName evidence="4">Uncharacterized protein</fullName>
    </submittedName>
</protein>
<dbReference type="PANTHER" id="PTHR24198">
    <property type="entry name" value="ANKYRIN REPEAT AND PROTEIN KINASE DOMAIN-CONTAINING PROTEIN"/>
    <property type="match status" value="1"/>
</dbReference>
<dbReference type="InterPro" id="IPR036770">
    <property type="entry name" value="Ankyrin_rpt-contain_sf"/>
</dbReference>
<proteinExistence type="predicted"/>
<accession>A0A9P1E222</accession>
<dbReference type="PANTHER" id="PTHR24198:SF165">
    <property type="entry name" value="ANKYRIN REPEAT-CONTAINING PROTEIN-RELATED"/>
    <property type="match status" value="1"/>
</dbReference>
<gene>
    <name evidence="4" type="ORF">CEURO_LOCUS5146</name>
</gene>
<organism evidence="4 5">
    <name type="scientific">Cuscuta europaea</name>
    <name type="common">European dodder</name>
    <dbReference type="NCBI Taxonomy" id="41803"/>
    <lineage>
        <taxon>Eukaryota</taxon>
        <taxon>Viridiplantae</taxon>
        <taxon>Streptophyta</taxon>
        <taxon>Embryophyta</taxon>
        <taxon>Tracheophyta</taxon>
        <taxon>Spermatophyta</taxon>
        <taxon>Magnoliopsida</taxon>
        <taxon>eudicotyledons</taxon>
        <taxon>Gunneridae</taxon>
        <taxon>Pentapetalae</taxon>
        <taxon>asterids</taxon>
        <taxon>lamiids</taxon>
        <taxon>Solanales</taxon>
        <taxon>Convolvulaceae</taxon>
        <taxon>Cuscuteae</taxon>
        <taxon>Cuscuta</taxon>
        <taxon>Cuscuta subgen. Cuscuta</taxon>
    </lineage>
</organism>
<dbReference type="Gene3D" id="1.25.40.20">
    <property type="entry name" value="Ankyrin repeat-containing domain"/>
    <property type="match status" value="1"/>
</dbReference>
<dbReference type="InterPro" id="IPR002110">
    <property type="entry name" value="Ankyrin_rpt"/>
</dbReference>
<keyword evidence="5" id="KW-1185">Reference proteome</keyword>
<feature type="repeat" description="ANK" evidence="3">
    <location>
        <begin position="19"/>
        <end position="51"/>
    </location>
</feature>
<dbReference type="PROSITE" id="PS50088">
    <property type="entry name" value="ANK_REPEAT"/>
    <property type="match status" value="2"/>
</dbReference>
<keyword evidence="2 3" id="KW-0040">ANK repeat</keyword>
<evidence type="ECO:0000256" key="3">
    <source>
        <dbReference type="PROSITE-ProRule" id="PRU00023"/>
    </source>
</evidence>
<name>A0A9P1E222_CUSEU</name>
<keyword evidence="1" id="KW-0677">Repeat</keyword>
<reference evidence="4" key="1">
    <citation type="submission" date="2022-07" db="EMBL/GenBank/DDBJ databases">
        <authorList>
            <person name="Macas J."/>
            <person name="Novak P."/>
            <person name="Neumann P."/>
        </authorList>
    </citation>
    <scope>NUCLEOTIDE SEQUENCE</scope>
</reference>